<feature type="disulfide bond" evidence="10">
    <location>
        <begin position="292"/>
        <end position="302"/>
    </location>
</feature>
<dbReference type="GO" id="GO:0016020">
    <property type="term" value="C:membrane"/>
    <property type="evidence" value="ECO:0007669"/>
    <property type="project" value="UniProtKB-SubCell"/>
</dbReference>
<feature type="chain" id="PRO_5021231189" description="SRCR domain-containing protein" evidence="12">
    <location>
        <begin position="23"/>
        <end position="526"/>
    </location>
</feature>
<name>A0A4X1V554_PIG</name>
<keyword evidence="7 10" id="KW-1015">Disulfide bond</keyword>
<keyword evidence="3 12" id="KW-0732">Signal</keyword>
<keyword evidence="8" id="KW-0325">Glycoprotein</keyword>
<proteinExistence type="predicted"/>
<evidence type="ECO:0000256" key="10">
    <source>
        <dbReference type="PROSITE-ProRule" id="PRU00196"/>
    </source>
</evidence>
<evidence type="ECO:0000256" key="2">
    <source>
        <dbReference type="ARBA" id="ARBA00022692"/>
    </source>
</evidence>
<dbReference type="SMART" id="SM00202">
    <property type="entry name" value="SR"/>
    <property type="match status" value="4"/>
</dbReference>
<evidence type="ECO:0000256" key="7">
    <source>
        <dbReference type="ARBA" id="ARBA00023157"/>
    </source>
</evidence>
<dbReference type="FunFam" id="3.10.250.10:FF:000016">
    <property type="entry name" value="Scavenger receptor cysteine-rich protein type 12"/>
    <property type="match status" value="1"/>
</dbReference>
<dbReference type="SUPFAM" id="SSF56487">
    <property type="entry name" value="SRCR-like"/>
    <property type="match status" value="4"/>
</dbReference>
<evidence type="ECO:0000256" key="1">
    <source>
        <dbReference type="ARBA" id="ARBA00004167"/>
    </source>
</evidence>
<dbReference type="InterPro" id="IPR001190">
    <property type="entry name" value="SRCR"/>
</dbReference>
<feature type="domain" description="SRCR" evidence="13">
    <location>
        <begin position="324"/>
        <end position="424"/>
    </location>
</feature>
<accession>A0A4X1V554</accession>
<dbReference type="Proteomes" id="UP000314985">
    <property type="component" value="Chromosome 14"/>
</dbReference>
<keyword evidence="6" id="KW-0472">Membrane</keyword>
<dbReference type="Pfam" id="PF00530">
    <property type="entry name" value="SRCR"/>
    <property type="match status" value="4"/>
</dbReference>
<dbReference type="PROSITE" id="PS50287">
    <property type="entry name" value="SRCR_2"/>
    <property type="match status" value="4"/>
</dbReference>
<feature type="compositionally biased region" description="Low complexity" evidence="11">
    <location>
        <begin position="465"/>
        <end position="477"/>
    </location>
</feature>
<organism evidence="14 15">
    <name type="scientific">Sus scrofa</name>
    <name type="common">Pig</name>
    <dbReference type="NCBI Taxonomy" id="9823"/>
    <lineage>
        <taxon>Eukaryota</taxon>
        <taxon>Metazoa</taxon>
        <taxon>Chordata</taxon>
        <taxon>Craniata</taxon>
        <taxon>Vertebrata</taxon>
        <taxon>Euteleostomi</taxon>
        <taxon>Mammalia</taxon>
        <taxon>Eutheria</taxon>
        <taxon>Laurasiatheria</taxon>
        <taxon>Artiodactyla</taxon>
        <taxon>Suina</taxon>
        <taxon>Suidae</taxon>
        <taxon>Sus</taxon>
    </lineage>
</organism>
<dbReference type="InterPro" id="IPR036772">
    <property type="entry name" value="SRCR-like_dom_sf"/>
</dbReference>
<comment type="subcellular location">
    <subcellularLocation>
        <location evidence="1">Membrane</location>
        <topology evidence="1">Single-pass membrane protein</topology>
    </subcellularLocation>
</comment>
<keyword evidence="4" id="KW-0677">Repeat</keyword>
<dbReference type="Gene3D" id="3.10.250.10">
    <property type="entry name" value="SRCR-like domain"/>
    <property type="match status" value="4"/>
</dbReference>
<feature type="disulfide bond" evidence="10">
    <location>
        <begin position="349"/>
        <end position="413"/>
    </location>
</feature>
<dbReference type="FunFam" id="3.10.250.10:FF:000002">
    <property type="entry name" value="Scavenger receptor cysteine-rich type 1 protein M130"/>
    <property type="match status" value="1"/>
</dbReference>
<evidence type="ECO:0000256" key="6">
    <source>
        <dbReference type="ARBA" id="ARBA00023136"/>
    </source>
</evidence>
<evidence type="ECO:0000256" key="11">
    <source>
        <dbReference type="SAM" id="MobiDB-lite"/>
    </source>
</evidence>
<dbReference type="FunFam" id="3.10.250.10:FF:000004">
    <property type="entry name" value="Scavenger receptor cysteine-rich type 1 protein M130"/>
    <property type="match status" value="1"/>
</dbReference>
<evidence type="ECO:0000256" key="3">
    <source>
        <dbReference type="ARBA" id="ARBA00022729"/>
    </source>
</evidence>
<evidence type="ECO:0000313" key="15">
    <source>
        <dbReference type="Proteomes" id="UP000314985"/>
    </source>
</evidence>
<protein>
    <recommendedName>
        <fullName evidence="13">SRCR domain-containing protein</fullName>
    </recommendedName>
</protein>
<comment type="function">
    <text evidence="9">After shedding, the soluble form (sCD163) may play an anti-inflammatory role.</text>
</comment>
<evidence type="ECO:0000256" key="8">
    <source>
        <dbReference type="ARBA" id="ARBA00023180"/>
    </source>
</evidence>
<feature type="disulfide bond" evidence="10">
    <location>
        <begin position="44"/>
        <end position="108"/>
    </location>
</feature>
<keyword evidence="5" id="KW-1133">Transmembrane helix</keyword>
<dbReference type="PRINTS" id="PR00258">
    <property type="entry name" value="SPERACTRCPTR"/>
</dbReference>
<feature type="domain" description="SRCR" evidence="13">
    <location>
        <begin position="223"/>
        <end position="321"/>
    </location>
</feature>
<dbReference type="AlphaFoldDB" id="A0A4X1V554"/>
<evidence type="ECO:0000256" key="9">
    <source>
        <dbReference type="ARBA" id="ARBA00057499"/>
    </source>
</evidence>
<evidence type="ECO:0000256" key="5">
    <source>
        <dbReference type="ARBA" id="ARBA00022989"/>
    </source>
</evidence>
<dbReference type="PANTHER" id="PTHR19331:SF458">
    <property type="entry name" value="SCAVENGER RECEPTOR CYSTEINE-RICH DOMAIN-CONTAINING PROTEIN SCART1"/>
    <property type="match status" value="1"/>
</dbReference>
<feature type="region of interest" description="Disordered" evidence="11">
    <location>
        <begin position="459"/>
        <end position="526"/>
    </location>
</feature>
<dbReference type="FunFam" id="3.10.250.10:FF:000038">
    <property type="entry name" value="Scavenger receptor family member expressed on T cells 1"/>
    <property type="match status" value="1"/>
</dbReference>
<feature type="domain" description="SRCR" evidence="13">
    <location>
        <begin position="126"/>
        <end position="218"/>
    </location>
</feature>
<dbReference type="Ensembl" id="ENSSSCT00070043372.1">
    <property type="protein sequence ID" value="ENSSSCP00070036500.1"/>
    <property type="gene ID" value="ENSSSCG00070021817.1"/>
</dbReference>
<feature type="disulfide bond" evidence="10">
    <location>
        <begin position="57"/>
        <end position="118"/>
    </location>
</feature>
<evidence type="ECO:0000313" key="14">
    <source>
        <dbReference type="Ensembl" id="ENSSSCP00070036500.1"/>
    </source>
</evidence>
<comment type="caution">
    <text evidence="10">Lacks conserved residue(s) required for the propagation of feature annotation.</text>
</comment>
<feature type="signal peptide" evidence="12">
    <location>
        <begin position="1"/>
        <end position="22"/>
    </location>
</feature>
<evidence type="ECO:0000259" key="13">
    <source>
        <dbReference type="PROSITE" id="PS50287"/>
    </source>
</evidence>
<evidence type="ECO:0000256" key="12">
    <source>
        <dbReference type="SAM" id="SignalP"/>
    </source>
</evidence>
<feature type="disulfide bond" evidence="10">
    <location>
        <begin position="393"/>
        <end position="403"/>
    </location>
</feature>
<feature type="disulfide bond" evidence="10">
    <location>
        <begin position="88"/>
        <end position="98"/>
    </location>
</feature>
<feature type="compositionally biased region" description="Basic residues" evidence="11">
    <location>
        <begin position="497"/>
        <end position="513"/>
    </location>
</feature>
<evidence type="ECO:0000256" key="4">
    <source>
        <dbReference type="ARBA" id="ARBA00022737"/>
    </source>
</evidence>
<reference evidence="14" key="2">
    <citation type="submission" date="2025-08" db="UniProtKB">
        <authorList>
            <consortium name="Ensembl"/>
        </authorList>
    </citation>
    <scope>IDENTIFICATION</scope>
</reference>
<reference evidence="14 15" key="1">
    <citation type="submission" date="2017-08" db="EMBL/GenBank/DDBJ databases">
        <title>USMARCv1.0.</title>
        <authorList>
            <person name="Hannum G.I."/>
            <person name="Koren S."/>
            <person name="Schroeder S.G."/>
            <person name="Chin S.C."/>
            <person name="Nonneman D.J."/>
            <person name="Becker S.A."/>
            <person name="Rosen B.D."/>
            <person name="Bickhart D.M."/>
            <person name="Putnam N.H."/>
            <person name="Green R.E."/>
            <person name="Tuggle C.K."/>
            <person name="Liu H."/>
            <person name="Rohrer G.A."/>
            <person name="Warr A."/>
            <person name="Hall R."/>
            <person name="Kim K."/>
            <person name="Hume D.A."/>
            <person name="Talbot R."/>
            <person name="Chow W."/>
            <person name="Howe K."/>
            <person name="Schwartz A.S."/>
            <person name="Watson M."/>
            <person name="Archibald A.L."/>
            <person name="Phillippy A.M."/>
            <person name="Smith T.P.L."/>
        </authorList>
    </citation>
    <scope>NUCLEOTIDE SEQUENCE [LARGE SCALE GENOMIC DNA]</scope>
</reference>
<sequence length="526" mass="56342">GNALTIPLVPLLLRTWLDLRLAYRHSPCDGVVLVRHEGEWGHVCNQEWTLKEASVVCRQLGCGQAVGAPKYVPLSGEVVRPWLHNVSCRGDEASLWGCSLGAWTQSQCPHEWVVVALCSNGTFREVRLVKGRSPCAGLPEIRNVNGVDRLCGLHQEEATVFCRELGCGPALQASRQGEGVAGKYMTCRGTEQTIRNCRLNNNLRKGCDFQQDAQVVCSGHMEARLAGGEHPCAGRLEVRRGLTWGTICDADLDLATAHVVCRELQCGMAVSTPQDAHFGQGSGPVWTEAFRCTGNESLLFHCPRRPGHQCGHSQDAGLRCSGEFRLVNGSSACEGRVELQVQGRWAPVCAAHWDLTDATVLCQQLNCGNAVATRPGGHFGDGDAGIWPDAFHCVGTEPYLWNCPVSTLGAPACARGNAATAVCSGGSARALIEREAEGGRGSAGRWGSVPFLVQAEGRPAGTLQRPASLPRSPARPAAEGRTEPLRRPRGGVPGRRVGPRAGRRVGPARRGRRVPAAGLRRGRASL</sequence>
<keyword evidence="2" id="KW-0812">Transmembrane</keyword>
<dbReference type="PANTHER" id="PTHR19331">
    <property type="entry name" value="SCAVENGER RECEPTOR DOMAIN-CONTAINING"/>
    <property type="match status" value="1"/>
</dbReference>
<feature type="disulfide bond" evidence="10">
    <location>
        <begin position="362"/>
        <end position="423"/>
    </location>
</feature>
<feature type="disulfide bond" evidence="10">
    <location>
        <begin position="187"/>
        <end position="197"/>
    </location>
</feature>
<feature type="domain" description="SRCR" evidence="13">
    <location>
        <begin position="19"/>
        <end position="119"/>
    </location>
</feature>
<dbReference type="GO" id="GO:0005737">
    <property type="term" value="C:cytoplasm"/>
    <property type="evidence" value="ECO:0007669"/>
    <property type="project" value="UniProtKB-ARBA"/>
</dbReference>